<dbReference type="AlphaFoldDB" id="A0A9N8V2E6"/>
<protein>
    <submittedName>
        <fullName evidence="2">11746_t:CDS:1</fullName>
    </submittedName>
</protein>
<proteinExistence type="predicted"/>
<keyword evidence="3" id="KW-1185">Reference proteome</keyword>
<evidence type="ECO:0000256" key="1">
    <source>
        <dbReference type="SAM" id="MobiDB-lite"/>
    </source>
</evidence>
<dbReference type="OrthoDB" id="10587592at2759"/>
<dbReference type="EMBL" id="CAJVPL010000020">
    <property type="protein sequence ID" value="CAG8434788.1"/>
    <property type="molecule type" value="Genomic_DNA"/>
</dbReference>
<name>A0A9N8V2E6_9GLOM</name>
<gene>
    <name evidence="2" type="ORF">AGERDE_LOCUS405</name>
</gene>
<feature type="region of interest" description="Disordered" evidence="1">
    <location>
        <begin position="20"/>
        <end position="52"/>
    </location>
</feature>
<evidence type="ECO:0000313" key="3">
    <source>
        <dbReference type="Proteomes" id="UP000789831"/>
    </source>
</evidence>
<feature type="compositionally biased region" description="Basic residues" evidence="1">
    <location>
        <begin position="36"/>
        <end position="49"/>
    </location>
</feature>
<sequence length="113" mass="12450">MSQEPMSSFGILIKEIIVESPSPTSYSKSNNNNSKSKGKTKNLKRKKKLGILDSDLSSTEENEIFKEGIEDTDKAWDAFNSVLKGNDALTKTGKKKRKGKVSNNKMRGGHASD</sequence>
<feature type="region of interest" description="Disordered" evidence="1">
    <location>
        <begin position="90"/>
        <end position="113"/>
    </location>
</feature>
<organism evidence="2 3">
    <name type="scientific">Ambispora gerdemannii</name>
    <dbReference type="NCBI Taxonomy" id="144530"/>
    <lineage>
        <taxon>Eukaryota</taxon>
        <taxon>Fungi</taxon>
        <taxon>Fungi incertae sedis</taxon>
        <taxon>Mucoromycota</taxon>
        <taxon>Glomeromycotina</taxon>
        <taxon>Glomeromycetes</taxon>
        <taxon>Archaeosporales</taxon>
        <taxon>Ambisporaceae</taxon>
        <taxon>Ambispora</taxon>
    </lineage>
</organism>
<reference evidence="2" key="1">
    <citation type="submission" date="2021-06" db="EMBL/GenBank/DDBJ databases">
        <authorList>
            <person name="Kallberg Y."/>
            <person name="Tangrot J."/>
            <person name="Rosling A."/>
        </authorList>
    </citation>
    <scope>NUCLEOTIDE SEQUENCE</scope>
    <source>
        <strain evidence="2">MT106</strain>
    </source>
</reference>
<feature type="compositionally biased region" description="Low complexity" evidence="1">
    <location>
        <begin position="20"/>
        <end position="35"/>
    </location>
</feature>
<comment type="caution">
    <text evidence="2">The sequence shown here is derived from an EMBL/GenBank/DDBJ whole genome shotgun (WGS) entry which is preliminary data.</text>
</comment>
<dbReference type="Proteomes" id="UP000789831">
    <property type="component" value="Unassembled WGS sequence"/>
</dbReference>
<evidence type="ECO:0000313" key="2">
    <source>
        <dbReference type="EMBL" id="CAG8434788.1"/>
    </source>
</evidence>
<accession>A0A9N8V2E6</accession>